<dbReference type="STRING" id="519472.BHY08_01775"/>
<dbReference type="KEGG" id="vte:BHY08_01775"/>
<feature type="transmembrane region" description="Helical" evidence="1">
    <location>
        <begin position="143"/>
        <end position="163"/>
    </location>
</feature>
<accession>A0A1J0A3Z7</accession>
<feature type="transmembrane region" description="Helical" evidence="1">
    <location>
        <begin position="170"/>
        <end position="189"/>
    </location>
</feature>
<reference evidence="2 3" key="1">
    <citation type="submission" date="2016-09" db="EMBL/GenBank/DDBJ databases">
        <title>Vagococcus teuberi sp. nov., isolated from the Malian artisanal sour milk fene.</title>
        <authorList>
            <person name="Wullschleger S."/>
            <person name="Seifert C."/>
            <person name="Baumgartner S."/>
            <person name="Lacroix C."/>
            <person name="Bonfoh B."/>
            <person name="Stevens M.J."/>
            <person name="Meile L."/>
        </authorList>
    </citation>
    <scope>NUCLEOTIDE SEQUENCE [LARGE SCALE GENOMIC DNA]</scope>
    <source>
        <strain evidence="2 3">DSM 21459</strain>
    </source>
</reference>
<feature type="transmembrane region" description="Helical" evidence="1">
    <location>
        <begin position="12"/>
        <end position="34"/>
    </location>
</feature>
<proteinExistence type="predicted"/>
<evidence type="ECO:0000256" key="1">
    <source>
        <dbReference type="SAM" id="Phobius"/>
    </source>
</evidence>
<name>A0A1J0A3Z7_9ENTE</name>
<sequence>MKALKKIIRNLPTYFKVLIIVACLINLSGVYGLIEKKTIDEHLNNMFTSFGKVSGDVQVVDGQLIANKQLIKEEDFELGIFDEPTTKDYIYLNQDELIFAMNNRKTEIKYDKCMTNESFQRSIVDMATNLSLTAFLLSTLQRLFLVSLIILAIVIATLILSKFKLKMKQIVTSLFISVPLGALAGMFSSLLVTNYTQIIIFVIVTGVIYAKSIHRTFDNSMTSYYLGEGVYE</sequence>
<evidence type="ECO:0000313" key="2">
    <source>
        <dbReference type="EMBL" id="APB30664.1"/>
    </source>
</evidence>
<dbReference type="Proteomes" id="UP000191200">
    <property type="component" value="Chromosome"/>
</dbReference>
<evidence type="ECO:0008006" key="4">
    <source>
        <dbReference type="Google" id="ProtNLM"/>
    </source>
</evidence>
<dbReference type="AlphaFoldDB" id="A0A1J0A3Z7"/>
<dbReference type="EMBL" id="CP017267">
    <property type="protein sequence ID" value="APB30664.1"/>
    <property type="molecule type" value="Genomic_DNA"/>
</dbReference>
<keyword evidence="1" id="KW-0812">Transmembrane</keyword>
<gene>
    <name evidence="2" type="ORF">BHY08_01775</name>
</gene>
<keyword evidence="1" id="KW-1133">Transmembrane helix</keyword>
<feature type="transmembrane region" description="Helical" evidence="1">
    <location>
        <begin position="195"/>
        <end position="213"/>
    </location>
</feature>
<dbReference type="RefSeq" id="WP_071456232.1">
    <property type="nucleotide sequence ID" value="NZ_CP017267.1"/>
</dbReference>
<evidence type="ECO:0000313" key="3">
    <source>
        <dbReference type="Proteomes" id="UP000191200"/>
    </source>
</evidence>
<protein>
    <recommendedName>
        <fullName evidence="4">DUF1189 domain-containing protein</fullName>
    </recommendedName>
</protein>
<keyword evidence="1" id="KW-0472">Membrane</keyword>
<organism evidence="2 3">
    <name type="scientific">Vagococcus teuberi</name>
    <dbReference type="NCBI Taxonomy" id="519472"/>
    <lineage>
        <taxon>Bacteria</taxon>
        <taxon>Bacillati</taxon>
        <taxon>Bacillota</taxon>
        <taxon>Bacilli</taxon>
        <taxon>Lactobacillales</taxon>
        <taxon>Enterococcaceae</taxon>
        <taxon>Vagococcus</taxon>
    </lineage>
</organism>
<keyword evidence="3" id="KW-1185">Reference proteome</keyword>